<dbReference type="EMBL" id="OIVN01006153">
    <property type="protein sequence ID" value="SPD26358.1"/>
    <property type="molecule type" value="Genomic_DNA"/>
</dbReference>
<evidence type="ECO:0000313" key="3">
    <source>
        <dbReference type="EMBL" id="SPD26358.1"/>
    </source>
</evidence>
<reference evidence="3" key="1">
    <citation type="submission" date="2018-02" db="EMBL/GenBank/DDBJ databases">
        <authorList>
            <person name="Cohen D.B."/>
            <person name="Kent A.D."/>
        </authorList>
    </citation>
    <scope>NUCLEOTIDE SEQUENCE</scope>
</reference>
<name>A0A2N9IPD4_FAGSY</name>
<dbReference type="GO" id="GO:0140662">
    <property type="term" value="F:ATP-dependent protein folding chaperone"/>
    <property type="evidence" value="ECO:0007669"/>
    <property type="project" value="InterPro"/>
</dbReference>
<keyword evidence="1" id="KW-0547">Nucleotide-binding</keyword>
<dbReference type="AlphaFoldDB" id="A0A2N9IPD4"/>
<protein>
    <submittedName>
        <fullName evidence="3">Uncharacterized protein</fullName>
    </submittedName>
</protein>
<gene>
    <name evidence="3" type="ORF">FSB_LOCUS54240</name>
</gene>
<dbReference type="GO" id="GO:0005829">
    <property type="term" value="C:cytosol"/>
    <property type="evidence" value="ECO:0007669"/>
    <property type="project" value="TreeGrafter"/>
</dbReference>
<dbReference type="GO" id="GO:0005524">
    <property type="term" value="F:ATP binding"/>
    <property type="evidence" value="ECO:0007669"/>
    <property type="project" value="UniProtKB-KW"/>
</dbReference>
<dbReference type="PANTHER" id="PTHR45639">
    <property type="entry name" value="HSC70CB, ISOFORM G-RELATED"/>
    <property type="match status" value="1"/>
</dbReference>
<dbReference type="InterPro" id="IPR029048">
    <property type="entry name" value="HSP70_C_sf"/>
</dbReference>
<organism evidence="3">
    <name type="scientific">Fagus sylvatica</name>
    <name type="common">Beechnut</name>
    <dbReference type="NCBI Taxonomy" id="28930"/>
    <lineage>
        <taxon>Eukaryota</taxon>
        <taxon>Viridiplantae</taxon>
        <taxon>Streptophyta</taxon>
        <taxon>Embryophyta</taxon>
        <taxon>Tracheophyta</taxon>
        <taxon>Spermatophyta</taxon>
        <taxon>Magnoliopsida</taxon>
        <taxon>eudicotyledons</taxon>
        <taxon>Gunneridae</taxon>
        <taxon>Pentapetalae</taxon>
        <taxon>rosids</taxon>
        <taxon>fabids</taxon>
        <taxon>Fagales</taxon>
        <taxon>Fagaceae</taxon>
        <taxon>Fagus</taxon>
    </lineage>
</organism>
<evidence type="ECO:0000256" key="2">
    <source>
        <dbReference type="ARBA" id="ARBA00022840"/>
    </source>
</evidence>
<keyword evidence="2" id="KW-0067">ATP-binding</keyword>
<dbReference type="GO" id="GO:0005634">
    <property type="term" value="C:nucleus"/>
    <property type="evidence" value="ECO:0007669"/>
    <property type="project" value="TreeGrafter"/>
</dbReference>
<accession>A0A2N9IPD4</accession>
<proteinExistence type="predicted"/>
<sequence length="259" mass="29754">MEATKVKVRVQLNIHGIVTVVSASGDGVRKSKVVKRLDIPVSESVFGGMAKAELSEAEKKEHQLVQQDLKMENAKEKNRTDVLIWHTLSFLDVMSTERVPISVILSFCHEVLILNQYHGFSMESEREGISYNLQQTEDWLYEDGVDESGDAYTEKLDLLIPLQNRYKEEEARARATRDLLDCITDYRMVVGSLPVSERDVVIDECKKAEQWLQEKLQQQNSFPKNADPILWSNEIKRKAEALDMYCYHTLVHSLHKAMI</sequence>
<dbReference type="InterPro" id="IPR013126">
    <property type="entry name" value="Hsp_70_fam"/>
</dbReference>
<dbReference type="Gene3D" id="1.20.1270.10">
    <property type="match status" value="1"/>
</dbReference>
<dbReference type="PANTHER" id="PTHR45639:SF15">
    <property type="entry name" value="HEAT SHOCK 70 KDA PROTEIN 16"/>
    <property type="match status" value="1"/>
</dbReference>
<evidence type="ECO:0000256" key="1">
    <source>
        <dbReference type="ARBA" id="ARBA00022741"/>
    </source>
</evidence>